<gene>
    <name evidence="3" type="ORF">NIT7321_00632</name>
</gene>
<name>A0A0H5CZ41_9RHOB</name>
<organism evidence="3 4">
    <name type="scientific">Phaeobacter italicus</name>
    <dbReference type="NCBI Taxonomy" id="481446"/>
    <lineage>
        <taxon>Bacteria</taxon>
        <taxon>Pseudomonadati</taxon>
        <taxon>Pseudomonadota</taxon>
        <taxon>Alphaproteobacteria</taxon>
        <taxon>Rhodobacterales</taxon>
        <taxon>Roseobacteraceae</taxon>
        <taxon>Phaeobacter</taxon>
    </lineage>
</organism>
<feature type="compositionally biased region" description="Basic residues" evidence="2">
    <location>
        <begin position="173"/>
        <end position="194"/>
    </location>
</feature>
<evidence type="ECO:0000256" key="2">
    <source>
        <dbReference type="SAM" id="MobiDB-lite"/>
    </source>
</evidence>
<keyword evidence="4" id="KW-1185">Reference proteome</keyword>
<reference evidence="4" key="1">
    <citation type="submission" date="2015-05" db="EMBL/GenBank/DDBJ databases">
        <authorList>
            <person name="Rodrigo-Torres Lidia"/>
            <person name="Arahal R.David."/>
        </authorList>
    </citation>
    <scope>NUCLEOTIDE SEQUENCE [LARGE SCALE GENOMIC DNA]</scope>
    <source>
        <strain evidence="4">CECT 7321</strain>
    </source>
</reference>
<dbReference type="SUPFAM" id="SSF47794">
    <property type="entry name" value="Rad51 N-terminal domain-like"/>
    <property type="match status" value="1"/>
</dbReference>
<feature type="coiled-coil region" evidence="1">
    <location>
        <begin position="88"/>
        <end position="158"/>
    </location>
</feature>
<dbReference type="EMBL" id="CVRL01000006">
    <property type="protein sequence ID" value="CRL09798.1"/>
    <property type="molecule type" value="Genomic_DNA"/>
</dbReference>
<dbReference type="Gene3D" id="1.10.150.20">
    <property type="entry name" value="5' to 3' exonuclease, C-terminal subdomain"/>
    <property type="match status" value="1"/>
</dbReference>
<feature type="region of interest" description="Disordered" evidence="2">
    <location>
        <begin position="159"/>
        <end position="194"/>
    </location>
</feature>
<dbReference type="InterPro" id="IPR010995">
    <property type="entry name" value="DNA_repair_Rad51/TF_NusA_a-hlx"/>
</dbReference>
<feature type="compositionally biased region" description="Polar residues" evidence="2">
    <location>
        <begin position="62"/>
        <end position="73"/>
    </location>
</feature>
<feature type="region of interest" description="Disordered" evidence="2">
    <location>
        <begin position="57"/>
        <end position="85"/>
    </location>
</feature>
<dbReference type="AlphaFoldDB" id="A0A0H5CZ41"/>
<evidence type="ECO:0000256" key="1">
    <source>
        <dbReference type="SAM" id="Coils"/>
    </source>
</evidence>
<evidence type="ECO:0000313" key="3">
    <source>
        <dbReference type="EMBL" id="CRL09798.1"/>
    </source>
</evidence>
<dbReference type="Proteomes" id="UP000043764">
    <property type="component" value="Unassembled WGS sequence"/>
</dbReference>
<accession>A0A0H5CZ41</accession>
<feature type="compositionally biased region" description="Basic and acidic residues" evidence="2">
    <location>
        <begin position="159"/>
        <end position="172"/>
    </location>
</feature>
<protein>
    <submittedName>
        <fullName evidence="3">DNA repair and recombination protein RadA</fullName>
    </submittedName>
</protein>
<keyword evidence="1" id="KW-0175">Coiled coil</keyword>
<dbReference type="Pfam" id="PF14520">
    <property type="entry name" value="HHH_5"/>
    <property type="match status" value="1"/>
</dbReference>
<dbReference type="RefSeq" id="WP_050672559.1">
    <property type="nucleotide sequence ID" value="NZ_CVRL01000006.1"/>
</dbReference>
<proteinExistence type="predicted"/>
<dbReference type="GO" id="GO:0000166">
    <property type="term" value="F:nucleotide binding"/>
    <property type="evidence" value="ECO:0007669"/>
    <property type="project" value="InterPro"/>
</dbReference>
<evidence type="ECO:0000313" key="4">
    <source>
        <dbReference type="Proteomes" id="UP000043764"/>
    </source>
</evidence>
<sequence length="194" mass="19692">MTPIAKLNGVGPSLAEVLQANGLPSVEAVAAAKPDTLMQIPRIGRLRATKLIAEARKVAGNPKTSKTTAQGSDDTPVAANGSEARATKEQLSSALAAAEAARVAAEAKAAKAKAKAKKAAKQAETLAAEFAAAKEKAKAKAKKVKAKAKAAIEKEKAKAKAILDAKASEPAKKKAGSKKAAKPTGGKARKKAKK</sequence>